<dbReference type="Gene3D" id="1.10.443.10">
    <property type="entry name" value="Intergrase catalytic core"/>
    <property type="match status" value="1"/>
</dbReference>
<reference evidence="8 9" key="1">
    <citation type="submission" date="2015-05" db="EMBL/GenBank/DDBJ databases">
        <title>Complete genome of Marinobacter psychrophilus strain 20041T isolated from sea-ice of the Canadian Basin.</title>
        <authorList>
            <person name="Song L."/>
            <person name="Ren L."/>
            <person name="Yu Y."/>
            <person name="Wang X."/>
        </authorList>
    </citation>
    <scope>NUCLEOTIDE SEQUENCE [LARGE SCALE GENOMIC DNA]</scope>
    <source>
        <strain evidence="8 9">20041</strain>
    </source>
</reference>
<dbReference type="InterPro" id="IPR053876">
    <property type="entry name" value="Phage_int_M"/>
</dbReference>
<dbReference type="InterPro" id="IPR011010">
    <property type="entry name" value="DNA_brk_join_enz"/>
</dbReference>
<dbReference type="PATRIC" id="fig|330734.3.peg.1661"/>
<evidence type="ECO:0000256" key="2">
    <source>
        <dbReference type="ARBA" id="ARBA00022908"/>
    </source>
</evidence>
<comment type="similarity">
    <text evidence="1">Belongs to the 'phage' integrase family.</text>
</comment>
<feature type="domain" description="Tyr recombinase" evidence="6">
    <location>
        <begin position="206"/>
        <end position="383"/>
    </location>
</feature>
<sequence length="409" mass="46259">MKRSAIKRRPLADSVLSALDLDAKDYRERDSAGLYFRVQKNGSKSWLLRYKRPCDTWAWKGLGGYPGVSGKLAREKARDLLNHSSGGKDLVHMSSCVQEKMTFKEAAEDWYDRKVKAGRVAGSLKQYGLYLNKDIYPAIGHKALDAVTRLDCAAIQSKMEARGAGAIAGKVRIWINQIFSLAMAQGHCTVNPASELRYLAQQGHQETPHPHLLEDELPAFLMALRKSTSKQITLIMTRLVLRTACRPGMARFSEWVDMDLDNSLWTIPAAKMKMRRDHIIPLSPQTVAELRTMHETSGVGRYVFPGFGPKNPTMSENTINKCLRLVGYKGKLVGHGARHTASTLLREHRWDKDYVEMQLAHVEGGDAGVYNQAQYLDKRREMMCWYSDYLDYLETGKGKGKRPMHLLTE</sequence>
<dbReference type="Pfam" id="PF13356">
    <property type="entry name" value="Arm-DNA-bind_3"/>
    <property type="match status" value="1"/>
</dbReference>
<dbReference type="InterPro" id="IPR038488">
    <property type="entry name" value="Integrase_DNA-bd_sf"/>
</dbReference>
<keyword evidence="9" id="KW-1185">Reference proteome</keyword>
<keyword evidence="4" id="KW-0233">DNA recombination</keyword>
<accession>A0A0H4I094</accession>
<feature type="domain" description="Core-binding (CB)" evidence="7">
    <location>
        <begin position="101"/>
        <end position="183"/>
    </location>
</feature>
<dbReference type="InterPro" id="IPR025166">
    <property type="entry name" value="Integrase_DNA_bind_dom"/>
</dbReference>
<dbReference type="GO" id="GO:0003677">
    <property type="term" value="F:DNA binding"/>
    <property type="evidence" value="ECO:0007669"/>
    <property type="project" value="UniProtKB-UniRule"/>
</dbReference>
<dbReference type="SUPFAM" id="SSF56349">
    <property type="entry name" value="DNA breaking-rejoining enzymes"/>
    <property type="match status" value="1"/>
</dbReference>
<proteinExistence type="inferred from homology"/>
<dbReference type="PROSITE" id="PS51900">
    <property type="entry name" value="CB"/>
    <property type="match status" value="1"/>
</dbReference>
<evidence type="ECO:0000256" key="3">
    <source>
        <dbReference type="ARBA" id="ARBA00023125"/>
    </source>
</evidence>
<evidence type="ECO:0000313" key="8">
    <source>
        <dbReference type="EMBL" id="AKO52359.1"/>
    </source>
</evidence>
<keyword evidence="2" id="KW-0229">DNA integration</keyword>
<dbReference type="InterPro" id="IPR013762">
    <property type="entry name" value="Integrase-like_cat_sf"/>
</dbReference>
<organism evidence="8 9">
    <name type="scientific">Marinobacter psychrophilus</name>
    <dbReference type="NCBI Taxonomy" id="330734"/>
    <lineage>
        <taxon>Bacteria</taxon>
        <taxon>Pseudomonadati</taxon>
        <taxon>Pseudomonadota</taxon>
        <taxon>Gammaproteobacteria</taxon>
        <taxon>Pseudomonadales</taxon>
        <taxon>Marinobacteraceae</taxon>
        <taxon>Marinobacter</taxon>
    </lineage>
</organism>
<gene>
    <name evidence="8" type="ORF">ABA45_07905</name>
</gene>
<keyword evidence="3 5" id="KW-0238">DNA-binding</keyword>
<dbReference type="KEGG" id="mpq:ABA45_07905"/>
<dbReference type="InterPro" id="IPR010998">
    <property type="entry name" value="Integrase_recombinase_N"/>
</dbReference>
<dbReference type="InterPro" id="IPR050808">
    <property type="entry name" value="Phage_Integrase"/>
</dbReference>
<dbReference type="Pfam" id="PF00589">
    <property type="entry name" value="Phage_integrase"/>
    <property type="match status" value="1"/>
</dbReference>
<evidence type="ECO:0000256" key="4">
    <source>
        <dbReference type="ARBA" id="ARBA00023172"/>
    </source>
</evidence>
<dbReference type="PANTHER" id="PTHR30629">
    <property type="entry name" value="PROPHAGE INTEGRASE"/>
    <property type="match status" value="1"/>
</dbReference>
<evidence type="ECO:0000259" key="6">
    <source>
        <dbReference type="PROSITE" id="PS51898"/>
    </source>
</evidence>
<protein>
    <submittedName>
        <fullName evidence="8">Integrase</fullName>
    </submittedName>
</protein>
<dbReference type="CDD" id="cd00801">
    <property type="entry name" value="INT_P4_C"/>
    <property type="match status" value="1"/>
</dbReference>
<dbReference type="PANTHER" id="PTHR30629:SF2">
    <property type="entry name" value="PROPHAGE INTEGRASE INTS-RELATED"/>
    <property type="match status" value="1"/>
</dbReference>
<dbReference type="PROSITE" id="PS51898">
    <property type="entry name" value="TYR_RECOMBINASE"/>
    <property type="match status" value="1"/>
</dbReference>
<evidence type="ECO:0000259" key="7">
    <source>
        <dbReference type="PROSITE" id="PS51900"/>
    </source>
</evidence>
<dbReference type="Pfam" id="PF22022">
    <property type="entry name" value="Phage_int_M"/>
    <property type="match status" value="1"/>
</dbReference>
<dbReference type="RefSeq" id="WP_048385165.1">
    <property type="nucleotide sequence ID" value="NZ_CP011494.1"/>
</dbReference>
<dbReference type="GO" id="GO:0015074">
    <property type="term" value="P:DNA integration"/>
    <property type="evidence" value="ECO:0007669"/>
    <property type="project" value="UniProtKB-KW"/>
</dbReference>
<evidence type="ECO:0000256" key="1">
    <source>
        <dbReference type="ARBA" id="ARBA00008857"/>
    </source>
</evidence>
<dbReference type="EMBL" id="CP011494">
    <property type="protein sequence ID" value="AKO52359.1"/>
    <property type="molecule type" value="Genomic_DNA"/>
</dbReference>
<dbReference type="Proteomes" id="UP000036406">
    <property type="component" value="Chromosome"/>
</dbReference>
<dbReference type="Gene3D" id="3.30.160.390">
    <property type="entry name" value="Integrase, DNA-binding domain"/>
    <property type="match status" value="1"/>
</dbReference>
<dbReference type="InterPro" id="IPR044068">
    <property type="entry name" value="CB"/>
</dbReference>
<evidence type="ECO:0000256" key="5">
    <source>
        <dbReference type="PROSITE-ProRule" id="PRU01248"/>
    </source>
</evidence>
<name>A0A0H4I094_9GAMM</name>
<evidence type="ECO:0000313" key="9">
    <source>
        <dbReference type="Proteomes" id="UP000036406"/>
    </source>
</evidence>
<dbReference type="Gene3D" id="1.10.150.130">
    <property type="match status" value="1"/>
</dbReference>
<dbReference type="STRING" id="330734.ABA45_07905"/>
<dbReference type="GO" id="GO:0006310">
    <property type="term" value="P:DNA recombination"/>
    <property type="evidence" value="ECO:0007669"/>
    <property type="project" value="UniProtKB-KW"/>
</dbReference>
<dbReference type="AlphaFoldDB" id="A0A0H4I094"/>
<dbReference type="InterPro" id="IPR002104">
    <property type="entry name" value="Integrase_catalytic"/>
</dbReference>